<dbReference type="eggNOG" id="COG3213">
    <property type="taxonomic scope" value="Bacteria"/>
</dbReference>
<reference evidence="2 3" key="1">
    <citation type="journal article" date="2013" name="Genome Announc.">
        <title>Complete genome sequence of Simiduia agarivorans SA1(T), a marine bacterium able to degrade a variety of polysaccharides.</title>
        <authorList>
            <person name="Lin S.Y."/>
            <person name="Shieh W.Y."/>
            <person name="Chen J.S."/>
            <person name="Tang S.L."/>
        </authorList>
    </citation>
    <scope>NUCLEOTIDE SEQUENCE [LARGE SCALE GENOMIC DNA]</scope>
    <source>
        <strain evidence="3">DSM 21679 / JCM 13881 / BCRC 17597 / SA1</strain>
    </source>
</reference>
<dbReference type="Proteomes" id="UP000000466">
    <property type="component" value="Chromosome"/>
</dbReference>
<feature type="transmembrane region" description="Helical" evidence="1">
    <location>
        <begin position="18"/>
        <end position="37"/>
    </location>
</feature>
<dbReference type="KEGG" id="saga:M5M_15185"/>
<feature type="transmembrane region" description="Helical" evidence="1">
    <location>
        <begin position="139"/>
        <end position="160"/>
    </location>
</feature>
<gene>
    <name evidence="2" type="ordered locus">M5M_15185</name>
</gene>
<sequence>MSQDALPIPLLRLAFRPFFLLGAAFSLFPIVLWTANLTGHLDFTPYGGGLFWHAHEMVFGFVMAIVVGFLLTAVQNWTGIIGTRGPLLALLVLVWLAGRLAMALNLPTVFTALVDCLFLPLAAWRLASPVIEARQFRNLMFVPVLLVMTLGNALSHWGAAKGDPSLALQGVYLAAWMVVFIMTVLGGRILPMFTANGSQTPRVENLRWLELTCIGLTLALVLLQGSGVANQLPTWFNGGLASLVGLAHSARLFRLRFRVTLRVPLLWSLHLAFWCLPVLFLLLAWHYLAPVGLLPISKSTAMHALFAGAMGNMILAMMARVALGHTGRPLLAPRWMSFAFAALLFAATARVLAVWLWPSQYLLWLSMATIAWLFGYGIFCIGYFPMLTRARLDGKPG</sequence>
<feature type="transmembrane region" description="Helical" evidence="1">
    <location>
        <begin position="208"/>
        <end position="229"/>
    </location>
</feature>
<accession>K4KLZ2</accession>
<proteinExistence type="predicted"/>
<dbReference type="AlphaFoldDB" id="K4KLZ2"/>
<feature type="transmembrane region" description="Helical" evidence="1">
    <location>
        <begin position="86"/>
        <end position="104"/>
    </location>
</feature>
<dbReference type="HOGENOM" id="CLU_041785_2_0_6"/>
<feature type="transmembrane region" description="Helical" evidence="1">
    <location>
        <begin position="363"/>
        <end position="384"/>
    </location>
</feature>
<evidence type="ECO:0000256" key="1">
    <source>
        <dbReference type="SAM" id="Phobius"/>
    </source>
</evidence>
<dbReference type="OrthoDB" id="9770040at2"/>
<evidence type="ECO:0000313" key="2">
    <source>
        <dbReference type="EMBL" id="AFV00170.1"/>
    </source>
</evidence>
<feature type="transmembrane region" description="Helical" evidence="1">
    <location>
        <begin position="335"/>
        <end position="357"/>
    </location>
</feature>
<organism evidence="2 3">
    <name type="scientific">Simiduia agarivorans (strain DSM 21679 / JCM 13881 / BCRC 17597 / SA1)</name>
    <dbReference type="NCBI Taxonomy" id="1117647"/>
    <lineage>
        <taxon>Bacteria</taxon>
        <taxon>Pseudomonadati</taxon>
        <taxon>Pseudomonadota</taxon>
        <taxon>Gammaproteobacteria</taxon>
        <taxon>Cellvibrionales</taxon>
        <taxon>Cellvibrionaceae</taxon>
        <taxon>Simiduia</taxon>
    </lineage>
</organism>
<feature type="transmembrane region" description="Helical" evidence="1">
    <location>
        <begin position="166"/>
        <end position="187"/>
    </location>
</feature>
<dbReference type="STRING" id="1117647.M5M_15185"/>
<name>K4KLZ2_SIMAS</name>
<feature type="transmembrane region" description="Helical" evidence="1">
    <location>
        <begin position="57"/>
        <end position="74"/>
    </location>
</feature>
<dbReference type="InterPro" id="IPR010266">
    <property type="entry name" value="NnrS"/>
</dbReference>
<feature type="transmembrane region" description="Helical" evidence="1">
    <location>
        <begin position="300"/>
        <end position="323"/>
    </location>
</feature>
<feature type="transmembrane region" description="Helical" evidence="1">
    <location>
        <begin position="110"/>
        <end position="127"/>
    </location>
</feature>
<dbReference type="Pfam" id="PF05940">
    <property type="entry name" value="NnrS"/>
    <property type="match status" value="1"/>
</dbReference>
<protein>
    <submittedName>
        <fullName evidence="2">NnrS protein involved in response to NO</fullName>
    </submittedName>
</protein>
<keyword evidence="3" id="KW-1185">Reference proteome</keyword>
<dbReference type="EMBL" id="CP003746">
    <property type="protein sequence ID" value="AFV00170.1"/>
    <property type="molecule type" value="Genomic_DNA"/>
</dbReference>
<keyword evidence="1" id="KW-1133">Transmembrane helix</keyword>
<dbReference type="RefSeq" id="WP_015048322.1">
    <property type="nucleotide sequence ID" value="NC_018868.3"/>
</dbReference>
<keyword evidence="1" id="KW-0472">Membrane</keyword>
<feature type="transmembrane region" description="Helical" evidence="1">
    <location>
        <begin position="235"/>
        <end position="253"/>
    </location>
</feature>
<evidence type="ECO:0000313" key="3">
    <source>
        <dbReference type="Proteomes" id="UP000000466"/>
    </source>
</evidence>
<feature type="transmembrane region" description="Helical" evidence="1">
    <location>
        <begin position="265"/>
        <end position="288"/>
    </location>
</feature>
<keyword evidence="1" id="KW-0812">Transmembrane</keyword>